<dbReference type="PANTHER" id="PTHR47328:SF1">
    <property type="entry name" value="RUTC FAMILY PROTEIN YOAB"/>
    <property type="match status" value="1"/>
</dbReference>
<dbReference type="SUPFAM" id="SSF55298">
    <property type="entry name" value="YjgF-like"/>
    <property type="match status" value="1"/>
</dbReference>
<sequence length="119" mass="12972">MSEIIKLDSNETIAEIAVYNGVVYLAGQVPDDDSLDIVGQTRQVLANIDKALAKAGTDKSRLLTAQVFIKDLNDFDKFNAEYKAWIQGNVPPTRATVQANLVNPNWLVEIVVTAATKPA</sequence>
<dbReference type="InterPro" id="IPR006175">
    <property type="entry name" value="YjgF/YER057c/UK114"/>
</dbReference>
<evidence type="ECO:0000313" key="2">
    <source>
        <dbReference type="Proteomes" id="UP001063782"/>
    </source>
</evidence>
<dbReference type="InterPro" id="IPR035709">
    <property type="entry name" value="YoaB-like"/>
</dbReference>
<dbReference type="Gene3D" id="3.30.1330.40">
    <property type="entry name" value="RutC-like"/>
    <property type="match status" value="1"/>
</dbReference>
<proteinExistence type="predicted"/>
<keyword evidence="2" id="KW-1185">Reference proteome</keyword>
<accession>A0ABY6F6Q9</accession>
<evidence type="ECO:0000313" key="1">
    <source>
        <dbReference type="EMBL" id="UXZ05764.1"/>
    </source>
</evidence>
<organism evidence="1 2">
    <name type="scientific">Moraxella nasicaprae</name>
    <dbReference type="NCBI Taxonomy" id="2904122"/>
    <lineage>
        <taxon>Bacteria</taxon>
        <taxon>Pseudomonadati</taxon>
        <taxon>Pseudomonadota</taxon>
        <taxon>Gammaproteobacteria</taxon>
        <taxon>Moraxellales</taxon>
        <taxon>Moraxellaceae</taxon>
        <taxon>Moraxella</taxon>
    </lineage>
</organism>
<dbReference type="RefSeq" id="WP_263077283.1">
    <property type="nucleotide sequence ID" value="NZ_CP089977.1"/>
</dbReference>
<dbReference type="EMBL" id="CP089977">
    <property type="protein sequence ID" value="UXZ05764.1"/>
    <property type="molecule type" value="Genomic_DNA"/>
</dbReference>
<reference evidence="1" key="1">
    <citation type="submission" date="2021-12" db="EMBL/GenBank/DDBJ databases">
        <title>taxonomy of Moraxella sp. ZY201224.</title>
        <authorList>
            <person name="Li F."/>
        </authorList>
    </citation>
    <scope>NUCLEOTIDE SEQUENCE</scope>
    <source>
        <strain evidence="1">ZY201224</strain>
    </source>
</reference>
<protein>
    <submittedName>
        <fullName evidence="1">RidA family protein</fullName>
    </submittedName>
</protein>
<gene>
    <name evidence="1" type="ORF">LU297_04875</name>
</gene>
<dbReference type="Pfam" id="PF01042">
    <property type="entry name" value="Ribonuc_L-PSP"/>
    <property type="match status" value="1"/>
</dbReference>
<name>A0ABY6F6Q9_9GAMM</name>
<dbReference type="CDD" id="cd06150">
    <property type="entry name" value="YjgF_YER057c_UK114_like_2"/>
    <property type="match status" value="1"/>
</dbReference>
<dbReference type="PANTHER" id="PTHR47328">
    <property type="match status" value="1"/>
</dbReference>
<dbReference type="InterPro" id="IPR035959">
    <property type="entry name" value="RutC-like_sf"/>
</dbReference>
<dbReference type="Proteomes" id="UP001063782">
    <property type="component" value="Chromosome"/>
</dbReference>